<comment type="subcellular location">
    <subcellularLocation>
        <location evidence="1">Membrane</location>
    </subcellularLocation>
</comment>
<dbReference type="InterPro" id="IPR027231">
    <property type="entry name" value="Semaphorin"/>
</dbReference>
<sequence>MSSSLLTPNVLCGLMLAYALTVLCTPDCTPRKSVPYESSHFKVFRKEGIWNYSSMLMREDLGLLIVGAREAIYALDIKNISFVQAEVRWQVTQAKQDECTYKGKHPDIDCRNYIRTLHQISEDVMYVCGTNAFNPICDTLVYADGQLKLEGKQEEGKGKCPFDPSQRYSSVVVDGDLYSATVLNFLGSEPVILRSSQTVLRTESSWLNEPNFVYMDVVPESMDSPEGDDDKIYIFFSENAVEYDFYNKLIVSRVAQVCKGDRGGQRTLQRRWTSFLKASLECPVSGNILPFVVQDVFQVRDSNWRNSVFYAIFTSQSASNYKSSAVCAYSVLDINEVFSHGKYKTPVTVEASHVKWIMYTGDPPVPRPGACINNAARDSKIQSSLDLPDKTLQFIRDRPLMDDIVKPLTGEPLLVRRGISFTRIVVDCAVALDGKRYPVMFIGTDNGFVQKAVNYNGEMHIIEELQLFKSPEAISVLRLSSSTFQLFAGTASGVVQIPLADCSRYSSCLDCVLARDPYCAWDLRARHCTTFSSQMKDVDFLQSLKEGNASRCPDPVPVMPKNRTLVLGNNVKLPCQQDSSLAQVNWQFDEKPLNPSSKKYSIYNDGLVIYNASASDAGRYTCESVEHVVSRQYHRTLAVYELRLVSDEGDKDRILVGIVTKKPHTSTAVPNVYPGSPQHLNTESSWVAMKVALAVVSVMMAALLMWNLYMGHLQLQMCCRQQHKLPSHCDSATCALHQDTASNSTEPQAELYLSAKSNHRNGNNVGSLKYTMDESEI</sequence>
<dbReference type="GeneID" id="108438760"/>
<dbReference type="SMART" id="SM00630">
    <property type="entry name" value="Sema"/>
    <property type="match status" value="1"/>
</dbReference>
<dbReference type="Gene3D" id="2.130.10.10">
    <property type="entry name" value="YVTN repeat-like/Quinoprotein amine dehydrogenase"/>
    <property type="match status" value="1"/>
</dbReference>
<dbReference type="InterPro" id="IPR002165">
    <property type="entry name" value="Plexin_repeat"/>
</dbReference>
<dbReference type="GO" id="GO:0030215">
    <property type="term" value="F:semaphorin receptor binding"/>
    <property type="evidence" value="ECO:0007669"/>
    <property type="project" value="InterPro"/>
</dbReference>
<dbReference type="Pfam" id="PF01437">
    <property type="entry name" value="PSI"/>
    <property type="match status" value="1"/>
</dbReference>
<keyword evidence="8 13" id="KW-0472">Membrane</keyword>
<dbReference type="FunFam" id="2.130.10.10:FF:001703">
    <property type="entry name" value="Semaphorin 4e"/>
    <property type="match status" value="1"/>
</dbReference>
<dbReference type="PROSITE" id="PS51004">
    <property type="entry name" value="SEMA"/>
    <property type="match status" value="1"/>
</dbReference>
<dbReference type="RefSeq" id="XP_037401003.1">
    <property type="nucleotide sequence ID" value="XM_037545106.1"/>
</dbReference>
<dbReference type="Ensembl" id="ENSPNAT00000071127.1">
    <property type="protein sequence ID" value="ENSPNAP00000049565.1"/>
    <property type="gene ID" value="ENSPNAG00000028992.2"/>
</dbReference>
<keyword evidence="14" id="KW-0732">Signal</keyword>
<keyword evidence="18" id="KW-1185">Reference proteome</keyword>
<keyword evidence="9" id="KW-1015">Disulfide bond</keyword>
<protein>
    <recommendedName>
        <fullName evidence="11">Semaphorin-1A</fullName>
    </recommendedName>
</protein>
<dbReference type="InterPro" id="IPR036179">
    <property type="entry name" value="Ig-like_dom_sf"/>
</dbReference>
<dbReference type="GO" id="GO:0005886">
    <property type="term" value="C:plasma membrane"/>
    <property type="evidence" value="ECO:0007669"/>
    <property type="project" value="TreeGrafter"/>
</dbReference>
<dbReference type="InterPro" id="IPR013783">
    <property type="entry name" value="Ig-like_fold"/>
</dbReference>
<keyword evidence="10" id="KW-0325">Glycoprotein</keyword>
<dbReference type="SMART" id="SM00408">
    <property type="entry name" value="IGc2"/>
    <property type="match status" value="1"/>
</dbReference>
<dbReference type="GO" id="GO:0043931">
    <property type="term" value="P:ossification involved in bone maturation"/>
    <property type="evidence" value="ECO:0007669"/>
    <property type="project" value="TreeGrafter"/>
</dbReference>
<comment type="caution">
    <text evidence="12">Lacks conserved residue(s) required for the propagation of feature annotation.</text>
</comment>
<evidence type="ECO:0000256" key="8">
    <source>
        <dbReference type="ARBA" id="ARBA00023136"/>
    </source>
</evidence>
<evidence type="ECO:0000256" key="2">
    <source>
        <dbReference type="ARBA" id="ARBA00009492"/>
    </source>
</evidence>
<dbReference type="AlphaFoldDB" id="A0AAR2JCA0"/>
<accession>A0AAR2JCA0</accession>
<proteinExistence type="inferred from homology"/>
<feature type="transmembrane region" description="Helical" evidence="13">
    <location>
        <begin position="686"/>
        <end position="709"/>
    </location>
</feature>
<dbReference type="GO" id="GO:0000122">
    <property type="term" value="P:negative regulation of transcription by RNA polymerase II"/>
    <property type="evidence" value="ECO:0007669"/>
    <property type="project" value="TreeGrafter"/>
</dbReference>
<keyword evidence="6" id="KW-0524">Neurogenesis</keyword>
<evidence type="ECO:0000256" key="6">
    <source>
        <dbReference type="ARBA" id="ARBA00022902"/>
    </source>
</evidence>
<dbReference type="GO" id="GO:0001755">
    <property type="term" value="P:neural crest cell migration"/>
    <property type="evidence" value="ECO:0007669"/>
    <property type="project" value="TreeGrafter"/>
</dbReference>
<dbReference type="FunFam" id="3.30.1680.10:FF:000016">
    <property type="entry name" value="Putative Semaphorin-6B"/>
    <property type="match status" value="1"/>
</dbReference>
<dbReference type="Gene3D" id="2.60.40.10">
    <property type="entry name" value="Immunoglobulins"/>
    <property type="match status" value="1"/>
</dbReference>
<feature type="signal peptide" evidence="14">
    <location>
        <begin position="1"/>
        <end position="19"/>
    </location>
</feature>
<evidence type="ECO:0000259" key="16">
    <source>
        <dbReference type="PROSITE" id="PS51004"/>
    </source>
</evidence>
<evidence type="ECO:0000256" key="12">
    <source>
        <dbReference type="PROSITE-ProRule" id="PRU00352"/>
    </source>
</evidence>
<dbReference type="PANTHER" id="PTHR11036">
    <property type="entry name" value="SEMAPHORIN"/>
    <property type="match status" value="1"/>
</dbReference>
<dbReference type="PROSITE" id="PS50835">
    <property type="entry name" value="IG_LIKE"/>
    <property type="match status" value="1"/>
</dbReference>
<evidence type="ECO:0000256" key="10">
    <source>
        <dbReference type="ARBA" id="ARBA00023180"/>
    </source>
</evidence>
<dbReference type="Proteomes" id="UP001501920">
    <property type="component" value="Chromosome 15"/>
</dbReference>
<dbReference type="InterPro" id="IPR015943">
    <property type="entry name" value="WD40/YVTN_repeat-like_dom_sf"/>
</dbReference>
<evidence type="ECO:0000256" key="5">
    <source>
        <dbReference type="ARBA" id="ARBA00022782"/>
    </source>
</evidence>
<dbReference type="RefSeq" id="XP_017572273.1">
    <property type="nucleotide sequence ID" value="XM_017716784.2"/>
</dbReference>
<evidence type="ECO:0000256" key="1">
    <source>
        <dbReference type="ARBA" id="ARBA00004370"/>
    </source>
</evidence>
<evidence type="ECO:0000256" key="9">
    <source>
        <dbReference type="ARBA" id="ARBA00023157"/>
    </source>
</evidence>
<evidence type="ECO:0000313" key="18">
    <source>
        <dbReference type="Proteomes" id="UP001501920"/>
    </source>
</evidence>
<evidence type="ECO:0000256" key="14">
    <source>
        <dbReference type="SAM" id="SignalP"/>
    </source>
</evidence>
<dbReference type="SMART" id="SM00409">
    <property type="entry name" value="IG"/>
    <property type="match status" value="1"/>
</dbReference>
<dbReference type="GO" id="GO:0007411">
    <property type="term" value="P:axon guidance"/>
    <property type="evidence" value="ECO:0007669"/>
    <property type="project" value="UniProtKB-ARBA"/>
</dbReference>
<dbReference type="InterPro" id="IPR036352">
    <property type="entry name" value="Semap_dom_sf"/>
</dbReference>
<evidence type="ECO:0000256" key="7">
    <source>
        <dbReference type="ARBA" id="ARBA00022989"/>
    </source>
</evidence>
<keyword evidence="3" id="KW-0217">Developmental protein</keyword>
<evidence type="ECO:0000256" key="4">
    <source>
        <dbReference type="ARBA" id="ARBA00022692"/>
    </source>
</evidence>
<dbReference type="RefSeq" id="XP_017572274.1">
    <property type="nucleotide sequence ID" value="XM_017716785.2"/>
</dbReference>
<evidence type="ECO:0000259" key="15">
    <source>
        <dbReference type="PROSITE" id="PS50835"/>
    </source>
</evidence>
<dbReference type="GO" id="GO:0045499">
    <property type="term" value="F:chemorepellent activity"/>
    <property type="evidence" value="ECO:0007669"/>
    <property type="project" value="TreeGrafter"/>
</dbReference>
<dbReference type="GO" id="GO:0071526">
    <property type="term" value="P:semaphorin-plexin signaling pathway"/>
    <property type="evidence" value="ECO:0007669"/>
    <property type="project" value="TreeGrafter"/>
</dbReference>
<reference evidence="17 18" key="1">
    <citation type="submission" date="2020-10" db="EMBL/GenBank/DDBJ databases">
        <title>Pygocentrus nattereri (red-bellied piranha) genome, fPygNat1, primary haplotype.</title>
        <authorList>
            <person name="Myers G."/>
            <person name="Meyer A."/>
            <person name="Karagic N."/>
            <person name="Pippel M."/>
            <person name="Winkler S."/>
            <person name="Tracey A."/>
            <person name="Wood J."/>
            <person name="Formenti G."/>
            <person name="Howe K."/>
            <person name="Fedrigo O."/>
            <person name="Jarvis E.D."/>
        </authorList>
    </citation>
    <scope>NUCLEOTIDE SEQUENCE [LARGE SCALE GENOMIC DNA]</scope>
</reference>
<name>A0AAR2JCA0_PYGNA</name>
<evidence type="ECO:0000256" key="13">
    <source>
        <dbReference type="SAM" id="Phobius"/>
    </source>
</evidence>
<reference evidence="17" key="3">
    <citation type="submission" date="2025-09" db="UniProtKB">
        <authorList>
            <consortium name="Ensembl"/>
        </authorList>
    </citation>
    <scope>IDENTIFICATION</scope>
</reference>
<dbReference type="InterPro" id="IPR001627">
    <property type="entry name" value="Semap_dom"/>
</dbReference>
<keyword evidence="4 13" id="KW-0812">Transmembrane</keyword>
<dbReference type="GO" id="GO:0005615">
    <property type="term" value="C:extracellular space"/>
    <property type="evidence" value="ECO:0007669"/>
    <property type="project" value="TreeGrafter"/>
</dbReference>
<feature type="domain" description="Ig-like" evidence="15">
    <location>
        <begin position="553"/>
        <end position="638"/>
    </location>
</feature>
<keyword evidence="7 13" id="KW-1133">Transmembrane helix</keyword>
<feature type="chain" id="PRO_5043355548" description="Semaphorin-1A" evidence="14">
    <location>
        <begin position="20"/>
        <end position="777"/>
    </location>
</feature>
<dbReference type="SUPFAM" id="SSF48726">
    <property type="entry name" value="Immunoglobulin"/>
    <property type="match status" value="1"/>
</dbReference>
<dbReference type="InterPro" id="IPR016201">
    <property type="entry name" value="PSI"/>
</dbReference>
<evidence type="ECO:0000256" key="3">
    <source>
        <dbReference type="ARBA" id="ARBA00022473"/>
    </source>
</evidence>
<dbReference type="GO" id="GO:0030335">
    <property type="term" value="P:positive regulation of cell migration"/>
    <property type="evidence" value="ECO:0007669"/>
    <property type="project" value="TreeGrafter"/>
</dbReference>
<comment type="similarity">
    <text evidence="2">Belongs to the semaphorin family.</text>
</comment>
<dbReference type="Gene3D" id="3.30.1680.10">
    <property type="entry name" value="ligand-binding face of the semaphorins, domain 2"/>
    <property type="match status" value="1"/>
</dbReference>
<dbReference type="InterPro" id="IPR003598">
    <property type="entry name" value="Ig_sub2"/>
</dbReference>
<dbReference type="InterPro" id="IPR003599">
    <property type="entry name" value="Ig_sub"/>
</dbReference>
<evidence type="ECO:0000313" key="17">
    <source>
        <dbReference type="Ensembl" id="ENSPNAP00000049565.1"/>
    </source>
</evidence>
<organism evidence="17 18">
    <name type="scientific">Pygocentrus nattereri</name>
    <name type="common">Red-bellied piranha</name>
    <dbReference type="NCBI Taxonomy" id="42514"/>
    <lineage>
        <taxon>Eukaryota</taxon>
        <taxon>Metazoa</taxon>
        <taxon>Chordata</taxon>
        <taxon>Craniata</taxon>
        <taxon>Vertebrata</taxon>
        <taxon>Euteleostomi</taxon>
        <taxon>Actinopterygii</taxon>
        <taxon>Neopterygii</taxon>
        <taxon>Teleostei</taxon>
        <taxon>Ostariophysi</taxon>
        <taxon>Characiformes</taxon>
        <taxon>Characoidei</taxon>
        <taxon>Pygocentrus</taxon>
    </lineage>
</organism>
<dbReference type="SMART" id="SM00423">
    <property type="entry name" value="PSI"/>
    <property type="match status" value="1"/>
</dbReference>
<dbReference type="PANTHER" id="PTHR11036:SF135">
    <property type="entry name" value="SEMAPHORIN 4D ISOFORM X1-RELATED"/>
    <property type="match status" value="1"/>
</dbReference>
<feature type="domain" description="Sema" evidence="16">
    <location>
        <begin position="31"/>
        <end position="499"/>
    </location>
</feature>
<dbReference type="Pfam" id="PF13927">
    <property type="entry name" value="Ig_3"/>
    <property type="match status" value="1"/>
</dbReference>
<evidence type="ECO:0000256" key="11">
    <source>
        <dbReference type="ARBA" id="ARBA00074143"/>
    </source>
</evidence>
<dbReference type="Pfam" id="PF01403">
    <property type="entry name" value="Sema"/>
    <property type="match status" value="1"/>
</dbReference>
<dbReference type="SUPFAM" id="SSF101912">
    <property type="entry name" value="Sema domain"/>
    <property type="match status" value="1"/>
</dbReference>
<keyword evidence="5" id="KW-0221">Differentiation</keyword>
<dbReference type="InterPro" id="IPR007110">
    <property type="entry name" value="Ig-like_dom"/>
</dbReference>
<dbReference type="SUPFAM" id="SSF103575">
    <property type="entry name" value="Plexin repeat"/>
    <property type="match status" value="1"/>
</dbReference>
<dbReference type="GeneTree" id="ENSGT00940000165728"/>
<reference evidence="17" key="2">
    <citation type="submission" date="2025-08" db="UniProtKB">
        <authorList>
            <consortium name="Ensembl"/>
        </authorList>
    </citation>
    <scope>IDENTIFICATION</scope>
</reference>